<geneLocation type="plasmid" evidence="2">
    <name>pCMC57_01</name>
</geneLocation>
<reference evidence="2" key="1">
    <citation type="submission" date="2024-07" db="EMBL/GenBank/DDBJ databases">
        <title>Complete genome sequences of cellulolytic bacteria, Kitasatospora sp. CMC57 and Streptomyces sp. CMC78, isolated from Japanese agricultural soil.</title>
        <authorList>
            <person name="Hashimoto T."/>
            <person name="Ito M."/>
            <person name="Iwamoto M."/>
            <person name="Fukahori D."/>
            <person name="Shoda T."/>
            <person name="Sakoda M."/>
            <person name="Morohoshi T."/>
            <person name="Mitsuboshi M."/>
            <person name="Nishizawa T."/>
        </authorList>
    </citation>
    <scope>NUCLEOTIDE SEQUENCE</scope>
    <source>
        <strain evidence="2">CMC57</strain>
        <plasmid evidence="2">pCMC57_01</plasmid>
    </source>
</reference>
<dbReference type="EMBL" id="AP035882">
    <property type="protein sequence ID" value="BFP50013.1"/>
    <property type="molecule type" value="Genomic_DNA"/>
</dbReference>
<dbReference type="KEGG" id="kic:KCMC57_63810"/>
<proteinExistence type="predicted"/>
<evidence type="ECO:0000313" key="2">
    <source>
        <dbReference type="EMBL" id="BFP50013.1"/>
    </source>
</evidence>
<dbReference type="RefSeq" id="WP_407992404.1">
    <property type="nucleotide sequence ID" value="NZ_AP035882.1"/>
</dbReference>
<keyword evidence="2" id="KW-0614">Plasmid</keyword>
<dbReference type="AlphaFoldDB" id="A0AB33KDS6"/>
<sequence>MTDPAPKSTTAASTKPKCGAKTRQEESADTCGQIAGWGTAHPGTGRCKLHGGNTTNQRTAAATEIAEREIRSVLAQLDVAPVDDPLTALTVLAGQVVSWQTAIATLVNNLEDRVRYEGAAGAEQLRAEVALYERAMDRTGHVLGLIAKLNIEERLAAVTEAQADRVIAAIDAALAAAGITGPQAAQARQAAARHLTAVPTAS</sequence>
<feature type="region of interest" description="Disordered" evidence="1">
    <location>
        <begin position="1"/>
        <end position="25"/>
    </location>
</feature>
<name>A0AB33KDS6_9ACTN</name>
<protein>
    <submittedName>
        <fullName evidence="2">Uncharacterized protein</fullName>
    </submittedName>
</protein>
<gene>
    <name evidence="2" type="ORF">KCMC57_63810</name>
</gene>
<evidence type="ECO:0000256" key="1">
    <source>
        <dbReference type="SAM" id="MobiDB-lite"/>
    </source>
</evidence>
<organism evidence="2">
    <name type="scientific">Kitasatospora sp. CMC57</name>
    <dbReference type="NCBI Taxonomy" id="3231513"/>
    <lineage>
        <taxon>Bacteria</taxon>
        <taxon>Bacillati</taxon>
        <taxon>Actinomycetota</taxon>
        <taxon>Actinomycetes</taxon>
        <taxon>Kitasatosporales</taxon>
        <taxon>Streptomycetaceae</taxon>
        <taxon>Kitasatospora</taxon>
    </lineage>
</organism>
<accession>A0AB33KDS6</accession>